<comment type="caution">
    <text evidence="2">The sequence shown here is derived from an EMBL/GenBank/DDBJ whole genome shotgun (WGS) entry which is preliminary data.</text>
</comment>
<accession>A0A8J4SI28</accession>
<feature type="compositionally biased region" description="Polar residues" evidence="1">
    <location>
        <begin position="467"/>
        <end position="487"/>
    </location>
</feature>
<proteinExistence type="predicted"/>
<dbReference type="EMBL" id="LUCH01004708">
    <property type="protein sequence ID" value="KAF5398718.1"/>
    <property type="molecule type" value="Genomic_DNA"/>
</dbReference>
<organism evidence="2 3">
    <name type="scientific">Paragonimus heterotremus</name>
    <dbReference type="NCBI Taxonomy" id="100268"/>
    <lineage>
        <taxon>Eukaryota</taxon>
        <taxon>Metazoa</taxon>
        <taxon>Spiralia</taxon>
        <taxon>Lophotrochozoa</taxon>
        <taxon>Platyhelminthes</taxon>
        <taxon>Trematoda</taxon>
        <taxon>Digenea</taxon>
        <taxon>Plagiorchiida</taxon>
        <taxon>Troglotremata</taxon>
        <taxon>Troglotrematidae</taxon>
        <taxon>Paragonimus</taxon>
    </lineage>
</organism>
<feature type="region of interest" description="Disordered" evidence="1">
    <location>
        <begin position="575"/>
        <end position="607"/>
    </location>
</feature>
<feature type="region of interest" description="Disordered" evidence="1">
    <location>
        <begin position="467"/>
        <end position="490"/>
    </location>
</feature>
<feature type="region of interest" description="Disordered" evidence="1">
    <location>
        <begin position="49"/>
        <end position="69"/>
    </location>
</feature>
<dbReference type="Proteomes" id="UP000748531">
    <property type="component" value="Unassembled WGS sequence"/>
</dbReference>
<protein>
    <submittedName>
        <fullName evidence="2">Uncharacterized protein</fullName>
    </submittedName>
</protein>
<keyword evidence="3" id="KW-1185">Reference proteome</keyword>
<evidence type="ECO:0000313" key="2">
    <source>
        <dbReference type="EMBL" id="KAF5398718.1"/>
    </source>
</evidence>
<feature type="compositionally biased region" description="Basic residues" evidence="1">
    <location>
        <begin position="358"/>
        <end position="368"/>
    </location>
</feature>
<feature type="region of interest" description="Disordered" evidence="1">
    <location>
        <begin position="349"/>
        <end position="377"/>
    </location>
</feature>
<gene>
    <name evidence="2" type="ORF">PHET_08002</name>
</gene>
<evidence type="ECO:0000256" key="1">
    <source>
        <dbReference type="SAM" id="MobiDB-lite"/>
    </source>
</evidence>
<name>A0A8J4SI28_9TREM</name>
<reference evidence="2" key="1">
    <citation type="submission" date="2019-05" db="EMBL/GenBank/DDBJ databases">
        <title>Annotation for the trematode Paragonimus heterotremus.</title>
        <authorList>
            <person name="Choi Y.-J."/>
        </authorList>
    </citation>
    <scope>NUCLEOTIDE SEQUENCE</scope>
    <source>
        <strain evidence="2">LC</strain>
    </source>
</reference>
<feature type="compositionally biased region" description="Basic and acidic residues" evidence="1">
    <location>
        <begin position="49"/>
        <end position="67"/>
    </location>
</feature>
<feature type="compositionally biased region" description="Basic and acidic residues" evidence="1">
    <location>
        <begin position="594"/>
        <end position="607"/>
    </location>
</feature>
<feature type="compositionally biased region" description="Basic and acidic residues" evidence="1">
    <location>
        <begin position="575"/>
        <end position="584"/>
    </location>
</feature>
<dbReference type="OrthoDB" id="6264766at2759"/>
<evidence type="ECO:0000313" key="3">
    <source>
        <dbReference type="Proteomes" id="UP000748531"/>
    </source>
</evidence>
<sequence>MTLINRPKQAKIRSLSGICNKLFFESGTSIVTTLETGSVLQLKNDHVKTRGVVDHKSSSESTEDPKATETNTFLNEDHELATEMKVEEDRQRSCAAFCSLGNKTPKVHDPAIESKRCSDSSLADELSEDHPKLDSLNEISSKELSDIFDRATKPVSYIHKTAASNIWNTAKSNPVWLNSMDQEKQQQHGMPPRQSVNEFRHPRTQERHFRSAAGSFGHLPNTYVFPIEKLSDVVYHCGSAERSTPLNRNSWCQSGPLPVVAKQDTQQNFELNASTHLHEAHSARCLATEKPGAGPQPDLDYRINLQSDIYEAYVGSSLTGKYSSGRDVPIIKRTMVDQTGLFIPHERHVNLGETTERRHSKGGAPKRARYSDDPSKELDPILNSIRLDHQTLNNGLNHSASKTLPSLWTSSDSTNGELLDDNQQDLYDSTTRRTTAAYAVAASGWTRQLVISNATAMWPTNYRNTTEQFESDTQTESSATSPNNEGYQTVPEPSFEATFQGTVRYHDVHRRVSSETYNQQRTSQLKRDRDKYVHMRQVLPCNCGFRETKSAFPSSLSMIDQRVLNKTDRILARNASLEDIRTDQPEASEQESSETERTNYDHNHTGE</sequence>
<dbReference type="AlphaFoldDB" id="A0A8J4SI28"/>